<evidence type="ECO:0000313" key="6">
    <source>
        <dbReference type="EnsemblPlants" id="KRH56156"/>
    </source>
</evidence>
<feature type="signal peptide" evidence="4">
    <location>
        <begin position="1"/>
        <end position="27"/>
    </location>
</feature>
<dbReference type="Gramene" id="KRH56156">
    <property type="protein sequence ID" value="KRH56156"/>
    <property type="gene ID" value="GLYMA_06G307300"/>
</dbReference>
<sequence length="181" mass="19596">MAPSLSTPMKFLALSMFFISIIYQDNAQFPTPNPNQTTMVFYLQDLAAGPNATVVAPVAGINGRVWSFTTFGSIFVVDFPVTLSISPASELVGQAQGLLIASALDGASVNVALSIVFNNLQYNGSTLELQGISRRHENYREVSVVSGTGKFRFARGYAVLETAFFDISRSTLRLTITIQTN</sequence>
<evidence type="ECO:0000256" key="4">
    <source>
        <dbReference type="RuleBase" id="RU363099"/>
    </source>
</evidence>
<reference evidence="5" key="3">
    <citation type="submission" date="2018-07" db="EMBL/GenBank/DDBJ databases">
        <title>WGS assembly of Glycine max.</title>
        <authorList>
            <person name="Schmutz J."/>
            <person name="Cannon S."/>
            <person name="Schlueter J."/>
            <person name="Ma J."/>
            <person name="Mitros T."/>
            <person name="Nelson W."/>
            <person name="Hyten D."/>
            <person name="Song Q."/>
            <person name="Thelen J."/>
            <person name="Cheng J."/>
            <person name="Xu D."/>
            <person name="Hellsten U."/>
            <person name="May G."/>
            <person name="Yu Y."/>
            <person name="Sakurai T."/>
            <person name="Umezawa T."/>
            <person name="Bhattacharyya M."/>
            <person name="Sandhu D."/>
            <person name="Valliyodan B."/>
            <person name="Lindquist E."/>
            <person name="Peto M."/>
            <person name="Grant D."/>
            <person name="Shu S."/>
            <person name="Goodstein D."/>
            <person name="Barry K."/>
            <person name="Futrell-Griggs M."/>
            <person name="Abernathy B."/>
            <person name="Du J."/>
            <person name="Tian Z."/>
            <person name="Zhu L."/>
            <person name="Gill N."/>
            <person name="Joshi T."/>
            <person name="Libault M."/>
            <person name="Sethuraman A."/>
            <person name="Zhang X."/>
            <person name="Shinozaki K."/>
            <person name="Nguyen H."/>
            <person name="Wing R."/>
            <person name="Cregan P."/>
            <person name="Specht J."/>
            <person name="Grimwood J."/>
            <person name="Rokhsar D."/>
            <person name="Stacey G."/>
            <person name="Shoemaker R."/>
            <person name="Jackson S."/>
        </authorList>
    </citation>
    <scope>NUCLEOTIDE SEQUENCE</scope>
    <source>
        <tissue evidence="5">Callus</tissue>
    </source>
</reference>
<dbReference type="PaxDb" id="3847-GLYMA06G46380.2"/>
<proteinExistence type="inferred from homology"/>
<evidence type="ECO:0000313" key="7">
    <source>
        <dbReference type="Proteomes" id="UP000008827"/>
    </source>
</evidence>
<keyword evidence="4" id="KW-0052">Apoplast</keyword>
<name>K7KYC2_SOYBN</name>
<dbReference type="HOGENOM" id="CLU_087111_2_0_1"/>
<dbReference type="Gene3D" id="2.40.480.10">
    <property type="entry name" value="Allene oxide cyclase-like"/>
    <property type="match status" value="1"/>
</dbReference>
<comment type="subcellular location">
    <subcellularLocation>
        <location evidence="4">Secreted</location>
        <location evidence="4">Extracellular space</location>
        <location evidence="4">Apoplast</location>
    </subcellularLocation>
</comment>
<dbReference type="PANTHER" id="PTHR21495">
    <property type="entry name" value="NUCLEOPORIN-RELATED"/>
    <property type="match status" value="1"/>
</dbReference>
<dbReference type="InterPro" id="IPR004265">
    <property type="entry name" value="Dirigent"/>
</dbReference>
<keyword evidence="7" id="KW-1185">Reference proteome</keyword>
<dbReference type="Pfam" id="PF03018">
    <property type="entry name" value="Dirigent"/>
    <property type="match status" value="1"/>
</dbReference>
<comment type="subunit">
    <text evidence="2 4">Homodimer.</text>
</comment>
<comment type="similarity">
    <text evidence="1 4">Belongs to the plant dirigent protein family.</text>
</comment>
<protein>
    <recommendedName>
        <fullName evidence="4">Dirigent protein</fullName>
    </recommendedName>
</protein>
<dbReference type="SMR" id="K7KYC2"/>
<dbReference type="InParanoid" id="K7KYC2"/>
<evidence type="ECO:0000256" key="1">
    <source>
        <dbReference type="ARBA" id="ARBA00010746"/>
    </source>
</evidence>
<feature type="chain" id="PRO_5014486283" description="Dirigent protein" evidence="4">
    <location>
        <begin position="28"/>
        <end position="181"/>
    </location>
</feature>
<keyword evidence="3 4" id="KW-0964">Secreted</keyword>
<accession>K7KYC2</accession>
<evidence type="ECO:0000256" key="3">
    <source>
        <dbReference type="ARBA" id="ARBA00022525"/>
    </source>
</evidence>
<organism evidence="6">
    <name type="scientific">Glycine max</name>
    <name type="common">Soybean</name>
    <name type="synonym">Glycine hispida</name>
    <dbReference type="NCBI Taxonomy" id="3847"/>
    <lineage>
        <taxon>Eukaryota</taxon>
        <taxon>Viridiplantae</taxon>
        <taxon>Streptophyta</taxon>
        <taxon>Embryophyta</taxon>
        <taxon>Tracheophyta</taxon>
        <taxon>Spermatophyta</taxon>
        <taxon>Magnoliopsida</taxon>
        <taxon>eudicotyledons</taxon>
        <taxon>Gunneridae</taxon>
        <taxon>Pentapetalae</taxon>
        <taxon>rosids</taxon>
        <taxon>fabids</taxon>
        <taxon>Fabales</taxon>
        <taxon>Fabaceae</taxon>
        <taxon>Papilionoideae</taxon>
        <taxon>50 kb inversion clade</taxon>
        <taxon>NPAAA clade</taxon>
        <taxon>indigoferoid/millettioid clade</taxon>
        <taxon>Phaseoleae</taxon>
        <taxon>Glycine</taxon>
        <taxon>Glycine subgen. Soja</taxon>
    </lineage>
</organism>
<dbReference type="eggNOG" id="ENOG502QRR3">
    <property type="taxonomic scope" value="Eukaryota"/>
</dbReference>
<reference evidence="5 6" key="1">
    <citation type="journal article" date="2010" name="Nature">
        <title>Genome sequence of the palaeopolyploid soybean.</title>
        <authorList>
            <person name="Schmutz J."/>
            <person name="Cannon S.B."/>
            <person name="Schlueter J."/>
            <person name="Ma J."/>
            <person name="Mitros T."/>
            <person name="Nelson W."/>
            <person name="Hyten D.L."/>
            <person name="Song Q."/>
            <person name="Thelen J.J."/>
            <person name="Cheng J."/>
            <person name="Xu D."/>
            <person name="Hellsten U."/>
            <person name="May G.D."/>
            <person name="Yu Y."/>
            <person name="Sakurai T."/>
            <person name="Umezawa T."/>
            <person name="Bhattacharyya M.K."/>
            <person name="Sandhu D."/>
            <person name="Valliyodan B."/>
            <person name="Lindquist E."/>
            <person name="Peto M."/>
            <person name="Grant D."/>
            <person name="Shu S."/>
            <person name="Goodstein D."/>
            <person name="Barry K."/>
            <person name="Futrell-Griggs M."/>
            <person name="Abernathy B."/>
            <person name="Du J."/>
            <person name="Tian Z."/>
            <person name="Zhu L."/>
            <person name="Gill N."/>
            <person name="Joshi T."/>
            <person name="Libault M."/>
            <person name="Sethuraman A."/>
            <person name="Zhang X.-C."/>
            <person name="Shinozaki K."/>
            <person name="Nguyen H.T."/>
            <person name="Wing R.A."/>
            <person name="Cregan P."/>
            <person name="Specht J."/>
            <person name="Grimwood J."/>
            <person name="Rokhsar D."/>
            <person name="Stacey G."/>
            <person name="Shoemaker R.C."/>
            <person name="Jackson S.A."/>
        </authorList>
    </citation>
    <scope>NUCLEOTIDE SEQUENCE [LARGE SCALE GENOMIC DNA]</scope>
    <source>
        <strain evidence="6">cv. Williams 82</strain>
        <tissue evidence="5">Callus</tissue>
    </source>
</reference>
<evidence type="ECO:0000313" key="5">
    <source>
        <dbReference type="EMBL" id="KRH56156.1"/>
    </source>
</evidence>
<gene>
    <name evidence="5" type="ORF">GLYMA_06G307300</name>
</gene>
<dbReference type="GO" id="GO:0009699">
    <property type="term" value="P:phenylpropanoid biosynthetic process"/>
    <property type="evidence" value="ECO:0007669"/>
    <property type="project" value="UniProtKB-ARBA"/>
</dbReference>
<dbReference type="EMBL" id="CM000839">
    <property type="protein sequence ID" value="KRH56156.1"/>
    <property type="molecule type" value="Genomic_DNA"/>
</dbReference>
<dbReference type="AlphaFoldDB" id="K7KYC2"/>
<dbReference type="EnsemblPlants" id="KRH56156">
    <property type="protein sequence ID" value="KRH56156"/>
    <property type="gene ID" value="GLYMA_06G307300"/>
</dbReference>
<evidence type="ECO:0000256" key="2">
    <source>
        <dbReference type="ARBA" id="ARBA00011738"/>
    </source>
</evidence>
<dbReference type="Proteomes" id="UP000008827">
    <property type="component" value="Chromosome 6"/>
</dbReference>
<dbReference type="OMA" id="QFERYKE"/>
<keyword evidence="4" id="KW-0732">Signal</keyword>
<comment type="function">
    <text evidence="4">Dirigent proteins impart stereoselectivity on the phenoxy radical-coupling reaction, yielding optically active lignans from two molecules of coniferyl alcohol in the biosynthesis of lignans, flavonolignans, and alkaloids and thus plays a central role in plant secondary metabolism.</text>
</comment>
<dbReference type="GO" id="GO:0048046">
    <property type="term" value="C:apoplast"/>
    <property type="evidence" value="ECO:0007669"/>
    <property type="project" value="UniProtKB-SubCell"/>
</dbReference>
<dbReference type="InterPro" id="IPR044859">
    <property type="entry name" value="Allene_oxi_cyc_Dirigent"/>
</dbReference>
<reference evidence="6" key="2">
    <citation type="submission" date="2018-02" db="UniProtKB">
        <authorList>
            <consortium name="EnsemblPlants"/>
        </authorList>
    </citation>
    <scope>IDENTIFICATION</scope>
    <source>
        <strain evidence="6">Williams 82</strain>
    </source>
</reference>